<evidence type="ECO:0008006" key="3">
    <source>
        <dbReference type="Google" id="ProtNLM"/>
    </source>
</evidence>
<name>A0A5C0SC73_CRATE</name>
<dbReference type="OrthoDB" id="24360at2"/>
<organism evidence="1 2">
    <name type="scientific">Crassaminicella thermophila</name>
    <dbReference type="NCBI Taxonomy" id="2599308"/>
    <lineage>
        <taxon>Bacteria</taxon>
        <taxon>Bacillati</taxon>
        <taxon>Bacillota</taxon>
        <taxon>Clostridia</taxon>
        <taxon>Eubacteriales</taxon>
        <taxon>Clostridiaceae</taxon>
        <taxon>Crassaminicella</taxon>
    </lineage>
</organism>
<dbReference type="EMBL" id="CP042243">
    <property type="protein sequence ID" value="QEK11537.1"/>
    <property type="molecule type" value="Genomic_DNA"/>
</dbReference>
<dbReference type="RefSeq" id="WP_148808692.1">
    <property type="nucleotide sequence ID" value="NZ_CP042243.1"/>
</dbReference>
<evidence type="ECO:0000313" key="2">
    <source>
        <dbReference type="Proteomes" id="UP000324646"/>
    </source>
</evidence>
<accession>A0A5C0SC73</accession>
<gene>
    <name evidence="1" type="ORF">FQB35_03630</name>
</gene>
<dbReference type="Proteomes" id="UP000324646">
    <property type="component" value="Chromosome"/>
</dbReference>
<protein>
    <recommendedName>
        <fullName evidence="3">CRISPR type III A-associated protein Csm5</fullName>
    </recommendedName>
</protein>
<sequence>MIWGKKYNVYLKPISHVCVGSGEEYQSYEYIRDTKEKKIYLLDDNKIMELIREGIIKVEDIDVGLKELLNIIKEKDILHRFKSAYIDNCNKLVIKKFYKTLSIVDDEKIEYIATIPASTIKGLIRSGYDSYIIKVKNKKIRYKYIRKVEKDQNNKSKMKYKLKGICNEKKLLDNNNAFENNLLEKNLDQLFSKIKVNDLFISEDKFLNIKKAHRYNRKKCKTVISSYYEAVDSEATFYGSIQLQDDESILMNAIKGLKELATSNIKVERKLLKEVVEKCFYEKLEEENRKEYQAVVKIGFGGLIGKTFVSYDEKSNERYDDEFLPYTILTTESSYKYGKFKKQKPMGWAVLTIKENKED</sequence>
<reference evidence="1 2" key="1">
    <citation type="submission" date="2019-07" db="EMBL/GenBank/DDBJ databases">
        <title>Complete genome of Crassaminicella thermophila SY095.</title>
        <authorList>
            <person name="Li X."/>
        </authorList>
    </citation>
    <scope>NUCLEOTIDE SEQUENCE [LARGE SCALE GENOMIC DNA]</scope>
    <source>
        <strain evidence="1 2">SY095</strain>
    </source>
</reference>
<dbReference type="KEGG" id="crs:FQB35_03630"/>
<evidence type="ECO:0000313" key="1">
    <source>
        <dbReference type="EMBL" id="QEK11537.1"/>
    </source>
</evidence>
<dbReference type="AlphaFoldDB" id="A0A5C0SC73"/>
<keyword evidence="2" id="KW-1185">Reference proteome</keyword>
<proteinExistence type="predicted"/>